<dbReference type="AlphaFoldDB" id="A0AA39XZ19"/>
<feature type="region of interest" description="Disordered" evidence="2">
    <location>
        <begin position="1"/>
        <end position="89"/>
    </location>
</feature>
<feature type="compositionally biased region" description="Low complexity" evidence="2">
    <location>
        <begin position="11"/>
        <end position="23"/>
    </location>
</feature>
<evidence type="ECO:0000256" key="1">
    <source>
        <dbReference type="PROSITE-ProRule" id="PRU00042"/>
    </source>
</evidence>
<dbReference type="CDD" id="cd14688">
    <property type="entry name" value="bZIP_YAP"/>
    <property type="match status" value="1"/>
</dbReference>
<dbReference type="PROSITE" id="PS50157">
    <property type="entry name" value="ZINC_FINGER_C2H2_2"/>
    <property type="match status" value="1"/>
</dbReference>
<feature type="compositionally biased region" description="Polar residues" evidence="2">
    <location>
        <begin position="80"/>
        <end position="89"/>
    </location>
</feature>
<dbReference type="EMBL" id="JAULSV010000005">
    <property type="protein sequence ID" value="KAK0642943.1"/>
    <property type="molecule type" value="Genomic_DNA"/>
</dbReference>
<feature type="compositionally biased region" description="Acidic residues" evidence="2">
    <location>
        <begin position="280"/>
        <end position="289"/>
    </location>
</feature>
<dbReference type="PANTHER" id="PTHR38166">
    <property type="entry name" value="C2H2-TYPE DOMAIN-CONTAINING PROTEIN-RELATED"/>
    <property type="match status" value="1"/>
</dbReference>
<proteinExistence type="predicted"/>
<feature type="compositionally biased region" description="Polar residues" evidence="2">
    <location>
        <begin position="1"/>
        <end position="10"/>
    </location>
</feature>
<feature type="region of interest" description="Disordered" evidence="2">
    <location>
        <begin position="571"/>
        <end position="599"/>
    </location>
</feature>
<keyword evidence="1" id="KW-0479">Metal-binding</keyword>
<dbReference type="Proteomes" id="UP001174936">
    <property type="component" value="Unassembled WGS sequence"/>
</dbReference>
<feature type="compositionally biased region" description="Gly residues" evidence="2">
    <location>
        <begin position="238"/>
        <end position="248"/>
    </location>
</feature>
<dbReference type="GO" id="GO:0003700">
    <property type="term" value="F:DNA-binding transcription factor activity"/>
    <property type="evidence" value="ECO:0007669"/>
    <property type="project" value="InterPro"/>
</dbReference>
<dbReference type="PANTHER" id="PTHR38166:SF1">
    <property type="entry name" value="C2H2-TYPE DOMAIN-CONTAINING PROTEIN"/>
    <property type="match status" value="1"/>
</dbReference>
<protein>
    <recommendedName>
        <fullName evidence="3">C2H2-type domain-containing protein</fullName>
    </recommendedName>
</protein>
<feature type="region of interest" description="Disordered" evidence="2">
    <location>
        <begin position="149"/>
        <end position="212"/>
    </location>
</feature>
<keyword evidence="5" id="KW-1185">Reference proteome</keyword>
<feature type="domain" description="C2H2-type" evidence="3">
    <location>
        <begin position="350"/>
        <end position="377"/>
    </location>
</feature>
<evidence type="ECO:0000256" key="2">
    <source>
        <dbReference type="SAM" id="MobiDB-lite"/>
    </source>
</evidence>
<dbReference type="InterPro" id="IPR004827">
    <property type="entry name" value="bZIP"/>
</dbReference>
<dbReference type="InterPro" id="IPR013087">
    <property type="entry name" value="Znf_C2H2_type"/>
</dbReference>
<feature type="region of interest" description="Disordered" evidence="2">
    <location>
        <begin position="232"/>
        <end position="326"/>
    </location>
</feature>
<comment type="caution">
    <text evidence="4">The sequence shown here is derived from an EMBL/GenBank/DDBJ whole genome shotgun (WGS) entry which is preliminary data.</text>
</comment>
<dbReference type="GO" id="GO:0008270">
    <property type="term" value="F:zinc ion binding"/>
    <property type="evidence" value="ECO:0007669"/>
    <property type="project" value="UniProtKB-KW"/>
</dbReference>
<feature type="compositionally biased region" description="Basic and acidic residues" evidence="2">
    <location>
        <begin position="24"/>
        <end position="44"/>
    </location>
</feature>
<evidence type="ECO:0000313" key="5">
    <source>
        <dbReference type="Proteomes" id="UP001174936"/>
    </source>
</evidence>
<name>A0AA39XZ19_9PEZI</name>
<sequence length="612" mass="68531">MDDNSRAQSTSPAGDRPSSASSGDSKKDKGKGKSEPASKSKTDDWTEVSEPEERRRIQNRIAQRKFREKNREQKERAQRDAQNLQFAQSSYYVPMAEELPKSRDDPGSGLPWGSIDMRLVVSRGHQGVPPSRYQAPGSYQDTFKHRGIGPQGASMQGTKELSTGGSPVDSLAKMTSKLSLKPFKPPTPTVRARGSKIRLANSFSSSSDRNRKNEVNSLMAEFEALLNHTLAQGARTRGNGGSSGGAGGEEGRSHRSIGLSGPASQGSKRSRDEIGQNESEPSESEDERDGEPKRAKLTSKSEQQSVRRLACPYNRRNPQKHNKHRSCIGPGWSTVHRVKEHIYRTHALPTCCARCGEEFQRDADLTAHQRLPQGCEVREVEQAEGYTKDQEKALRKRTKGLESEEDKWREAYRILFPDDPEDAMPTPYYDDGSVPWESRRDDELDRYERYLQRELPRAVRRRLEEAVASLTDPFVHQLRGQLVDIVRDTQAQLFREYRQSMQGRAPRAAEAGLETKQLETGSQGELSDIVFDLSSFMMPAPVQGTVSHDSRLDSAATANDGYYDYSFSWPSGSGNDSSMASGENGDDKDNGYYTSNWGDWDYVSWTDELVEK</sequence>
<accession>A0AA39XZ19</accession>
<keyword evidence="1" id="KW-0862">Zinc</keyword>
<dbReference type="PROSITE" id="PS00036">
    <property type="entry name" value="BZIP_BASIC"/>
    <property type="match status" value="1"/>
</dbReference>
<gene>
    <name evidence="4" type="ORF">B0T16DRAFT_459143</name>
</gene>
<organism evidence="4 5">
    <name type="scientific">Cercophora newfieldiana</name>
    <dbReference type="NCBI Taxonomy" id="92897"/>
    <lineage>
        <taxon>Eukaryota</taxon>
        <taxon>Fungi</taxon>
        <taxon>Dikarya</taxon>
        <taxon>Ascomycota</taxon>
        <taxon>Pezizomycotina</taxon>
        <taxon>Sordariomycetes</taxon>
        <taxon>Sordariomycetidae</taxon>
        <taxon>Sordariales</taxon>
        <taxon>Lasiosphaeriaceae</taxon>
        <taxon>Cercophora</taxon>
    </lineage>
</organism>
<evidence type="ECO:0000259" key="3">
    <source>
        <dbReference type="PROSITE" id="PS50157"/>
    </source>
</evidence>
<keyword evidence="1" id="KW-0863">Zinc-finger</keyword>
<evidence type="ECO:0000313" key="4">
    <source>
        <dbReference type="EMBL" id="KAK0642943.1"/>
    </source>
</evidence>
<feature type="compositionally biased region" description="Polar residues" evidence="2">
    <location>
        <begin position="571"/>
        <end position="581"/>
    </location>
</feature>
<feature type="compositionally biased region" description="Polar residues" evidence="2">
    <location>
        <begin position="153"/>
        <end position="165"/>
    </location>
</feature>
<feature type="compositionally biased region" description="Basic residues" evidence="2">
    <location>
        <begin position="317"/>
        <end position="326"/>
    </location>
</feature>
<feature type="compositionally biased region" description="Basic and acidic residues" evidence="2">
    <location>
        <begin position="69"/>
        <end position="79"/>
    </location>
</feature>
<reference evidence="4" key="1">
    <citation type="submission" date="2023-06" db="EMBL/GenBank/DDBJ databases">
        <title>Genome-scale phylogeny and comparative genomics of the fungal order Sordariales.</title>
        <authorList>
            <consortium name="Lawrence Berkeley National Laboratory"/>
            <person name="Hensen N."/>
            <person name="Bonometti L."/>
            <person name="Westerberg I."/>
            <person name="Brannstrom I.O."/>
            <person name="Guillou S."/>
            <person name="Cros-Aarteil S."/>
            <person name="Calhoun S."/>
            <person name="Haridas S."/>
            <person name="Kuo A."/>
            <person name="Mondo S."/>
            <person name="Pangilinan J."/>
            <person name="Riley R."/>
            <person name="Labutti K."/>
            <person name="Andreopoulos B."/>
            <person name="Lipzen A."/>
            <person name="Chen C."/>
            <person name="Yanf M."/>
            <person name="Daum C."/>
            <person name="Ng V."/>
            <person name="Clum A."/>
            <person name="Steindorff A."/>
            <person name="Ohm R."/>
            <person name="Martin F."/>
            <person name="Silar P."/>
            <person name="Natvig D."/>
            <person name="Lalanne C."/>
            <person name="Gautier V."/>
            <person name="Ament-Velasquez S.L."/>
            <person name="Kruys A."/>
            <person name="Hutchinson M.I."/>
            <person name="Powell A.J."/>
            <person name="Barry K."/>
            <person name="Miller A.N."/>
            <person name="Grigoriev I.V."/>
            <person name="Debuchy R."/>
            <person name="Gladieux P."/>
            <person name="Thoren M.H."/>
            <person name="Johannesson H."/>
        </authorList>
    </citation>
    <scope>NUCLEOTIDE SEQUENCE</scope>
    <source>
        <strain evidence="4">SMH2532-1</strain>
    </source>
</reference>